<evidence type="ECO:0000313" key="13">
    <source>
        <dbReference type="EMBL" id="CAF1254850.1"/>
    </source>
</evidence>
<dbReference type="GO" id="GO:0015095">
    <property type="term" value="F:magnesium ion transmembrane transporter activity"/>
    <property type="evidence" value="ECO:0007669"/>
    <property type="project" value="TreeGrafter"/>
</dbReference>
<comment type="caution">
    <text evidence="14">The sequence shown here is derived from an EMBL/GenBank/DDBJ whole genome shotgun (WGS) entry which is preliminary data.</text>
</comment>
<evidence type="ECO:0000256" key="6">
    <source>
        <dbReference type="ARBA" id="ARBA00022842"/>
    </source>
</evidence>
<dbReference type="Gene3D" id="2.40.128.330">
    <property type="match status" value="1"/>
</dbReference>
<evidence type="ECO:0000256" key="2">
    <source>
        <dbReference type="ARBA" id="ARBA00011255"/>
    </source>
</evidence>
<evidence type="ECO:0000256" key="12">
    <source>
        <dbReference type="ARBA" id="ARBA00093432"/>
    </source>
</evidence>
<keyword evidence="8" id="KW-1133">Transmembrane helix</keyword>
<evidence type="ECO:0000256" key="4">
    <source>
        <dbReference type="ARBA" id="ARBA00022448"/>
    </source>
</evidence>
<dbReference type="GO" id="GO:0045016">
    <property type="term" value="P:mitochondrial magnesium ion transmembrane transport"/>
    <property type="evidence" value="ECO:0007669"/>
    <property type="project" value="TreeGrafter"/>
</dbReference>
<dbReference type="PANTHER" id="PTHR13890">
    <property type="entry name" value="RNA SPLICING PROTEIN MRS2, MITOCHONDRIAL"/>
    <property type="match status" value="1"/>
</dbReference>
<dbReference type="GO" id="GO:0005743">
    <property type="term" value="C:mitochondrial inner membrane"/>
    <property type="evidence" value="ECO:0007669"/>
    <property type="project" value="TreeGrafter"/>
</dbReference>
<evidence type="ECO:0000256" key="10">
    <source>
        <dbReference type="ARBA" id="ARBA00023136"/>
    </source>
</evidence>
<keyword evidence="10" id="KW-0472">Membrane</keyword>
<keyword evidence="15" id="KW-1185">Reference proteome</keyword>
<comment type="subcellular location">
    <subcellularLocation>
        <location evidence="1">Membrane</location>
        <topology evidence="1">Multi-pass membrane protein</topology>
    </subcellularLocation>
</comment>
<comment type="function">
    <text evidence="12">Magnesium transporter that mediates the influx of magnesium into the mitochondrial matrix and regulates magnesium metabolism. Also permeable to calcium, sodium and potassium ions. Required for normal expression of the mitochondrial respiratory complex I subunits. May play a role in maintaining the inner mitochondrial membrane potential.</text>
</comment>
<proteinExistence type="predicted"/>
<sequence length="275" mass="32245">MNLNHRFPHFLSNSSHILNCDIFTLTKDSYLQVHRGSFGRTQICQQYNLEPRDLQKLDTNILINVPLIDIRQNRFICFSFQRLQSLVQFNRSIFFVPSAYKAIGESFGIRDAAHWERISEAYRQNVKYIYQLYHERFIIQASNNIDTIPYEFRITEINLETVAHQLKLETHELLNGFQNVRERAYARIILGRLRELAHKPIIAVLAHDEDMIGMYLTDNRKRDIFDHTQAELLLEASTKQTAEVRRSISDSVHTLESATGFMLDAVRNELLAFEI</sequence>
<dbReference type="EMBL" id="CAJNOL010002890">
    <property type="protein sequence ID" value="CAF1535511.1"/>
    <property type="molecule type" value="Genomic_DNA"/>
</dbReference>
<keyword evidence="6" id="KW-0460">Magnesium</keyword>
<dbReference type="Pfam" id="PF22099">
    <property type="entry name" value="MRS2-like"/>
    <property type="match status" value="1"/>
</dbReference>
<protein>
    <recommendedName>
        <fullName evidence="3">Magnesium transporter MRS2 homolog, mitochondrial</fullName>
    </recommendedName>
    <alternativeName>
        <fullName evidence="11">MRS2-like protein</fullName>
    </alternativeName>
</protein>
<evidence type="ECO:0000256" key="1">
    <source>
        <dbReference type="ARBA" id="ARBA00004141"/>
    </source>
</evidence>
<evidence type="ECO:0000313" key="15">
    <source>
        <dbReference type="Proteomes" id="UP000663870"/>
    </source>
</evidence>
<dbReference type="EMBL" id="CAJNOH010001838">
    <property type="protein sequence ID" value="CAF1254850.1"/>
    <property type="molecule type" value="Genomic_DNA"/>
</dbReference>
<dbReference type="Proteomes" id="UP000663870">
    <property type="component" value="Unassembled WGS sequence"/>
</dbReference>
<name>A0A815VRD4_9BILA</name>
<organism evidence="14 15">
    <name type="scientific">Rotaria sordida</name>
    <dbReference type="NCBI Taxonomy" id="392033"/>
    <lineage>
        <taxon>Eukaryota</taxon>
        <taxon>Metazoa</taxon>
        <taxon>Spiralia</taxon>
        <taxon>Gnathifera</taxon>
        <taxon>Rotifera</taxon>
        <taxon>Eurotatoria</taxon>
        <taxon>Bdelloidea</taxon>
        <taxon>Philodinida</taxon>
        <taxon>Philodinidae</taxon>
        <taxon>Rotaria</taxon>
    </lineage>
</organism>
<keyword evidence="7" id="KW-0809">Transit peptide</keyword>
<evidence type="ECO:0000256" key="8">
    <source>
        <dbReference type="ARBA" id="ARBA00022989"/>
    </source>
</evidence>
<keyword evidence="4" id="KW-0813">Transport</keyword>
<evidence type="ECO:0000256" key="9">
    <source>
        <dbReference type="ARBA" id="ARBA00023065"/>
    </source>
</evidence>
<reference evidence="14" key="1">
    <citation type="submission" date="2021-02" db="EMBL/GenBank/DDBJ databases">
        <authorList>
            <person name="Nowell W R."/>
        </authorList>
    </citation>
    <scope>NUCLEOTIDE SEQUENCE</scope>
</reference>
<evidence type="ECO:0000256" key="5">
    <source>
        <dbReference type="ARBA" id="ARBA00022692"/>
    </source>
</evidence>
<accession>A0A815VRD4</accession>
<keyword evidence="5" id="KW-0812">Transmembrane</keyword>
<keyword evidence="9" id="KW-0406">Ion transport</keyword>
<gene>
    <name evidence="14" type="ORF">JXQ802_LOCUS42557</name>
    <name evidence="13" type="ORF">PYM288_LOCUS27573</name>
</gene>
<dbReference type="AlphaFoldDB" id="A0A815VRD4"/>
<dbReference type="PANTHER" id="PTHR13890:SF0">
    <property type="entry name" value="MAGNESIUM TRANSPORTER MRS2 HOMOLOG, MITOCHONDRIAL"/>
    <property type="match status" value="1"/>
</dbReference>
<dbReference type="Proteomes" id="UP000663854">
    <property type="component" value="Unassembled WGS sequence"/>
</dbReference>
<comment type="subunit">
    <text evidence="2">Homopentamer.</text>
</comment>
<evidence type="ECO:0000256" key="3">
    <source>
        <dbReference type="ARBA" id="ARBA00013621"/>
    </source>
</evidence>
<evidence type="ECO:0000313" key="14">
    <source>
        <dbReference type="EMBL" id="CAF1535511.1"/>
    </source>
</evidence>
<dbReference type="Gene3D" id="1.20.58.340">
    <property type="entry name" value="Magnesium transport protein CorA, transmembrane region"/>
    <property type="match status" value="1"/>
</dbReference>
<evidence type="ECO:0000256" key="11">
    <source>
        <dbReference type="ARBA" id="ARBA00030208"/>
    </source>
</evidence>
<dbReference type="InterPro" id="IPR039204">
    <property type="entry name" value="MRS2-like"/>
</dbReference>
<evidence type="ECO:0000256" key="7">
    <source>
        <dbReference type="ARBA" id="ARBA00022946"/>
    </source>
</evidence>